<sequence>MFTTRVIRGSPKLTRDLYVLISRSFQKLSSMSSQKPKVYVTRRVPQDGLEILRPHCEITQWDSEKPVPRDELIRQVAGKDALFCLLTDKIDVDVLNAAGSQLKCIGTMSVGYDHIDMAECRARNIPVGFTPDVLTNATAELTVGLVLVTSRRLMEASQSVRDGGWGTWDPCWMLGHGLDGSTVGIVGLGRIGVAVARRLAPFGVSRFLYSGHNPKDEAKEVGAEFVDFENLLGSSDFVLGCCALTKENQGLFNKETFSKMKSSAIFVNTSRGGLVNQEDLYDALVSNQIAAAGLDVTSPEPLPTDSPLLTLTNCVVLPHIGSATEKARGAMSALTGKNILSFLQGDKMPCQIK</sequence>
<evidence type="ECO:0000256" key="3">
    <source>
        <dbReference type="RuleBase" id="RU003719"/>
    </source>
</evidence>
<dbReference type="InterPro" id="IPR006140">
    <property type="entry name" value="D-isomer_DH_NAD-bd"/>
</dbReference>
<reference evidence="7" key="1">
    <citation type="submission" date="2025-08" db="UniProtKB">
        <authorList>
            <consortium name="RefSeq"/>
        </authorList>
    </citation>
    <scope>IDENTIFICATION</scope>
    <source>
        <tissue evidence="7">Whole sample</tissue>
    </source>
</reference>
<dbReference type="InterPro" id="IPR036291">
    <property type="entry name" value="NAD(P)-bd_dom_sf"/>
</dbReference>
<evidence type="ECO:0000259" key="4">
    <source>
        <dbReference type="Pfam" id="PF00389"/>
    </source>
</evidence>
<name>A0A8B8DCD8_CRAVI</name>
<dbReference type="InterPro" id="IPR006139">
    <property type="entry name" value="D-isomer_2_OHA_DH_cat_dom"/>
</dbReference>
<accession>A0A8B8DCD8</accession>
<dbReference type="GO" id="GO:0030267">
    <property type="term" value="F:glyoxylate reductase (NADPH) activity"/>
    <property type="evidence" value="ECO:0007669"/>
    <property type="project" value="TreeGrafter"/>
</dbReference>
<protein>
    <recommendedName>
        <fullName evidence="2">Glyoxylate reductase/hydroxypyruvate reductase</fullName>
    </recommendedName>
</protein>
<dbReference type="CDD" id="cd05301">
    <property type="entry name" value="GDH"/>
    <property type="match status" value="1"/>
</dbReference>
<feature type="domain" description="D-isomer specific 2-hydroxyacid dehydrogenase NAD-binding" evidence="5">
    <location>
        <begin position="143"/>
        <end position="321"/>
    </location>
</feature>
<evidence type="ECO:0000256" key="1">
    <source>
        <dbReference type="ARBA" id="ARBA00023002"/>
    </source>
</evidence>
<dbReference type="KEGG" id="cvn:111125858"/>
<keyword evidence="6" id="KW-1185">Reference proteome</keyword>
<keyword evidence="1 3" id="KW-0560">Oxidoreductase</keyword>
<comment type="similarity">
    <text evidence="3">Belongs to the D-isomer specific 2-hydroxyacid dehydrogenase family.</text>
</comment>
<dbReference type="PROSITE" id="PS00671">
    <property type="entry name" value="D_2_HYDROXYACID_DH_3"/>
    <property type="match status" value="1"/>
</dbReference>
<evidence type="ECO:0000313" key="6">
    <source>
        <dbReference type="Proteomes" id="UP000694844"/>
    </source>
</evidence>
<dbReference type="GeneID" id="111125858"/>
<dbReference type="Pfam" id="PF00389">
    <property type="entry name" value="2-Hacid_dh"/>
    <property type="match status" value="1"/>
</dbReference>
<dbReference type="GO" id="GO:0005829">
    <property type="term" value="C:cytosol"/>
    <property type="evidence" value="ECO:0007669"/>
    <property type="project" value="TreeGrafter"/>
</dbReference>
<dbReference type="InterPro" id="IPR029753">
    <property type="entry name" value="D-isomer_DH_CS"/>
</dbReference>
<dbReference type="PANTHER" id="PTHR10996:SF277">
    <property type="entry name" value="GLYOXYLATE REDUCTASE_HYDROXYPYRUVATE REDUCTASE"/>
    <property type="match status" value="1"/>
</dbReference>
<dbReference type="SUPFAM" id="SSF51735">
    <property type="entry name" value="NAD(P)-binding Rossmann-fold domains"/>
    <property type="match status" value="1"/>
</dbReference>
<organism evidence="6 7">
    <name type="scientific">Crassostrea virginica</name>
    <name type="common">Eastern oyster</name>
    <dbReference type="NCBI Taxonomy" id="6565"/>
    <lineage>
        <taxon>Eukaryota</taxon>
        <taxon>Metazoa</taxon>
        <taxon>Spiralia</taxon>
        <taxon>Lophotrochozoa</taxon>
        <taxon>Mollusca</taxon>
        <taxon>Bivalvia</taxon>
        <taxon>Autobranchia</taxon>
        <taxon>Pteriomorphia</taxon>
        <taxon>Ostreida</taxon>
        <taxon>Ostreoidea</taxon>
        <taxon>Ostreidae</taxon>
        <taxon>Crassostrea</taxon>
    </lineage>
</organism>
<evidence type="ECO:0000313" key="7">
    <source>
        <dbReference type="RefSeq" id="XP_022325762.1"/>
    </source>
</evidence>
<dbReference type="OrthoDB" id="298012at2759"/>
<dbReference type="Pfam" id="PF02826">
    <property type="entry name" value="2-Hacid_dh_C"/>
    <property type="match status" value="1"/>
</dbReference>
<proteinExistence type="inferred from homology"/>
<dbReference type="SUPFAM" id="SSF52283">
    <property type="entry name" value="Formate/glycerate dehydrogenase catalytic domain-like"/>
    <property type="match status" value="1"/>
</dbReference>
<evidence type="ECO:0000259" key="5">
    <source>
        <dbReference type="Pfam" id="PF02826"/>
    </source>
</evidence>
<dbReference type="InterPro" id="IPR050223">
    <property type="entry name" value="D-isomer_2-hydroxyacid_DH"/>
</dbReference>
<gene>
    <name evidence="7" type="primary">LOC111125858</name>
</gene>
<dbReference type="Proteomes" id="UP000694844">
    <property type="component" value="Chromosome 3"/>
</dbReference>
<dbReference type="AlphaFoldDB" id="A0A8B8DCD8"/>
<feature type="domain" description="D-isomer specific 2-hydroxyacid dehydrogenase catalytic" evidence="4">
    <location>
        <begin position="38"/>
        <end position="349"/>
    </location>
</feature>
<evidence type="ECO:0000256" key="2">
    <source>
        <dbReference type="ARBA" id="ARBA00073306"/>
    </source>
</evidence>
<dbReference type="FunFam" id="3.40.50.720:FF:000026">
    <property type="entry name" value="Glyoxylate/hydroxypyruvate reductase B"/>
    <property type="match status" value="1"/>
</dbReference>
<dbReference type="PANTHER" id="PTHR10996">
    <property type="entry name" value="2-HYDROXYACID DEHYDROGENASE-RELATED"/>
    <property type="match status" value="1"/>
</dbReference>
<dbReference type="Gene3D" id="3.40.50.720">
    <property type="entry name" value="NAD(P)-binding Rossmann-like Domain"/>
    <property type="match status" value="2"/>
</dbReference>
<dbReference type="RefSeq" id="XP_022325762.1">
    <property type="nucleotide sequence ID" value="XM_022470054.1"/>
</dbReference>
<dbReference type="GO" id="GO:0051287">
    <property type="term" value="F:NAD binding"/>
    <property type="evidence" value="ECO:0007669"/>
    <property type="project" value="InterPro"/>
</dbReference>
<dbReference type="GO" id="GO:0008465">
    <property type="term" value="F:hydroxypyruvate reductase (NADH) activity"/>
    <property type="evidence" value="ECO:0007669"/>
    <property type="project" value="TreeGrafter"/>
</dbReference>